<evidence type="ECO:0000259" key="4">
    <source>
        <dbReference type="PROSITE" id="PS51898"/>
    </source>
</evidence>
<reference evidence="5 6" key="1">
    <citation type="submission" date="2019-01" db="EMBL/GenBank/DDBJ databases">
        <title>Flavobacterium sp. nov.,isolated from freshwater.</title>
        <authorList>
            <person name="Zhang R."/>
            <person name="Du Z.-J."/>
        </authorList>
    </citation>
    <scope>NUCLEOTIDE SEQUENCE [LARGE SCALE GENOMIC DNA]</scope>
    <source>
        <strain evidence="5 6">1E403</strain>
    </source>
</reference>
<evidence type="ECO:0000256" key="3">
    <source>
        <dbReference type="ARBA" id="ARBA00023172"/>
    </source>
</evidence>
<dbReference type="AlphaFoldDB" id="A0A444HB59"/>
<evidence type="ECO:0000313" key="5">
    <source>
        <dbReference type="EMBL" id="RWX00561.1"/>
    </source>
</evidence>
<comment type="similarity">
    <text evidence="1">Belongs to the 'phage' integrase family.</text>
</comment>
<dbReference type="Pfam" id="PF00589">
    <property type="entry name" value="Phage_integrase"/>
    <property type="match status" value="1"/>
</dbReference>
<organism evidence="5 6">
    <name type="scientific">Flavobacterium cerinum</name>
    <dbReference type="NCBI Taxonomy" id="2502784"/>
    <lineage>
        <taxon>Bacteria</taxon>
        <taxon>Pseudomonadati</taxon>
        <taxon>Bacteroidota</taxon>
        <taxon>Flavobacteriia</taxon>
        <taxon>Flavobacteriales</taxon>
        <taxon>Flavobacteriaceae</taxon>
        <taxon>Flavobacterium</taxon>
    </lineage>
</organism>
<dbReference type="InterPro" id="IPR011010">
    <property type="entry name" value="DNA_brk_join_enz"/>
</dbReference>
<dbReference type="InterPro" id="IPR013762">
    <property type="entry name" value="Integrase-like_cat_sf"/>
</dbReference>
<dbReference type="GO" id="GO:0006310">
    <property type="term" value="P:DNA recombination"/>
    <property type="evidence" value="ECO:0007669"/>
    <property type="project" value="UniProtKB-KW"/>
</dbReference>
<evidence type="ECO:0000256" key="1">
    <source>
        <dbReference type="ARBA" id="ARBA00008857"/>
    </source>
</evidence>
<dbReference type="InterPro" id="IPR025269">
    <property type="entry name" value="SAM-like_dom"/>
</dbReference>
<dbReference type="InterPro" id="IPR010998">
    <property type="entry name" value="Integrase_recombinase_N"/>
</dbReference>
<dbReference type="EMBL" id="SBII01000005">
    <property type="protein sequence ID" value="RWX00561.1"/>
    <property type="molecule type" value="Genomic_DNA"/>
</dbReference>
<dbReference type="SUPFAM" id="SSF56349">
    <property type="entry name" value="DNA breaking-rejoining enzymes"/>
    <property type="match status" value="1"/>
</dbReference>
<dbReference type="PANTHER" id="PTHR30349">
    <property type="entry name" value="PHAGE INTEGRASE-RELATED"/>
    <property type="match status" value="1"/>
</dbReference>
<keyword evidence="6" id="KW-1185">Reference proteome</keyword>
<keyword evidence="2" id="KW-0238">DNA-binding</keyword>
<dbReference type="GO" id="GO:0015074">
    <property type="term" value="P:DNA integration"/>
    <property type="evidence" value="ECO:0007669"/>
    <property type="project" value="InterPro"/>
</dbReference>
<dbReference type="OrthoDB" id="9806835at2"/>
<sequence>MMKKAKKIKVTLRKKPISMGKRISLYLDYYPPIYDAATNEFTRREFLRLYLITRPTNAIDKIVNEENLNTAKMIQVRRQTELMKDDIYTEFEKGLLQIKEIGSMSFMPYFQKQADKKIGTNYDIWEYAMGYFRDFLDRDDITFSEITSVLVEDFRDYMLQAKSKRMPDRKLSNNSAQSYFNKLKATLKQAYKEGLLHVDINRQVDYIKEQETQRNFLYLEEAQRLFVTDCPKEVVKSAGLFSILTGMRYSDIEKLEWSEIEYSQYDGPFIRFKQQKTDRQQTLPISEHAFELLGDRKTPQQKVFDGLRKWDIDRFIPIWTAAAGITKHITFHCFRHTYATLQLNLGTDIFTVSKLLGHKSIRTTQVYTKIIDKAKRESTGRIKLR</sequence>
<evidence type="ECO:0000313" key="6">
    <source>
        <dbReference type="Proteomes" id="UP000287527"/>
    </source>
</evidence>
<dbReference type="InterPro" id="IPR050090">
    <property type="entry name" value="Tyrosine_recombinase_XerCD"/>
</dbReference>
<gene>
    <name evidence="5" type="ORF">EPI11_09820</name>
</gene>
<dbReference type="Gene3D" id="1.10.150.130">
    <property type="match status" value="1"/>
</dbReference>
<dbReference type="CDD" id="cd01185">
    <property type="entry name" value="INTN1_C_like"/>
    <property type="match status" value="1"/>
</dbReference>
<evidence type="ECO:0000256" key="2">
    <source>
        <dbReference type="ARBA" id="ARBA00023125"/>
    </source>
</evidence>
<keyword evidence="3" id="KW-0233">DNA recombination</keyword>
<dbReference type="Pfam" id="PF13102">
    <property type="entry name" value="Phage_int_SAM_5"/>
    <property type="match status" value="1"/>
</dbReference>
<proteinExistence type="inferred from homology"/>
<comment type="caution">
    <text evidence="5">The sequence shown here is derived from an EMBL/GenBank/DDBJ whole genome shotgun (WGS) entry which is preliminary data.</text>
</comment>
<accession>A0A444HB59</accession>
<dbReference type="Pfam" id="PF17293">
    <property type="entry name" value="Arm-DNA-bind_5"/>
    <property type="match status" value="1"/>
</dbReference>
<dbReference type="PROSITE" id="PS51898">
    <property type="entry name" value="TYR_RECOMBINASE"/>
    <property type="match status" value="1"/>
</dbReference>
<dbReference type="InterPro" id="IPR002104">
    <property type="entry name" value="Integrase_catalytic"/>
</dbReference>
<name>A0A444HB59_9FLAO</name>
<dbReference type="GO" id="GO:0003677">
    <property type="term" value="F:DNA binding"/>
    <property type="evidence" value="ECO:0007669"/>
    <property type="project" value="UniProtKB-KW"/>
</dbReference>
<dbReference type="InterPro" id="IPR035386">
    <property type="entry name" value="Arm-DNA-bind_5"/>
</dbReference>
<dbReference type="Proteomes" id="UP000287527">
    <property type="component" value="Unassembled WGS sequence"/>
</dbReference>
<protein>
    <submittedName>
        <fullName evidence="5">Site-specific integrase</fullName>
    </submittedName>
</protein>
<dbReference type="Gene3D" id="1.10.443.10">
    <property type="entry name" value="Intergrase catalytic core"/>
    <property type="match status" value="1"/>
</dbReference>
<feature type="domain" description="Tyr recombinase" evidence="4">
    <location>
        <begin position="212"/>
        <end position="380"/>
    </location>
</feature>
<dbReference type="PANTHER" id="PTHR30349:SF64">
    <property type="entry name" value="PROPHAGE INTEGRASE INTD-RELATED"/>
    <property type="match status" value="1"/>
</dbReference>